<gene>
    <name evidence="1" type="ORF">HGMM_F51D07C04</name>
</gene>
<dbReference type="InterPro" id="IPR049389">
    <property type="entry name" value="TTHA0281-like"/>
</dbReference>
<dbReference type="AlphaFoldDB" id="H5SMY7"/>
<dbReference type="Pfam" id="PF21748">
    <property type="entry name" value="UPF0150"/>
    <property type="match status" value="1"/>
</dbReference>
<sequence length="104" mass="11835">MLTEYIQAAMSKARYEILDDGTYYGEIPTCRGVWATAKTLEACRQELQEVLEEWLLLKIKDGDPLPTIEGLSLEVKSPGGHRYKRMGASVGHESRKRRFVCEKS</sequence>
<reference evidence="1" key="2">
    <citation type="journal article" date="2012" name="PLoS ONE">
        <title>A Deeply Branching Thermophilic Bacterium with an Ancient Acetyl-CoA Pathway Dominates a Subsurface Ecosystem.</title>
        <authorList>
            <person name="Takami H."/>
            <person name="Noguchi H."/>
            <person name="Takaki Y."/>
            <person name="Uchiyama I."/>
            <person name="Toyoda A."/>
            <person name="Nishi S."/>
            <person name="Chee G.-J."/>
            <person name="Arai W."/>
            <person name="Nunoura T."/>
            <person name="Itoh T."/>
            <person name="Hattori M."/>
            <person name="Takai K."/>
        </authorList>
    </citation>
    <scope>NUCLEOTIDE SEQUENCE</scope>
</reference>
<protein>
    <submittedName>
        <fullName evidence="1">Hypothetical conserved protein</fullName>
    </submittedName>
</protein>
<organism evidence="1">
    <name type="scientific">uncultured Acetothermia bacterium</name>
    <dbReference type="NCBI Taxonomy" id="236499"/>
    <lineage>
        <taxon>Bacteria</taxon>
        <taxon>Candidatus Bipolaricaulota</taxon>
        <taxon>environmental samples</taxon>
    </lineage>
</organism>
<reference evidence="1" key="1">
    <citation type="journal article" date="2005" name="Environ. Microbiol.">
        <title>Genetic and functional properties of uncultivated thermophilic crenarchaeotes from a subsurface gold mine as revealed by analysis of genome fragments.</title>
        <authorList>
            <person name="Nunoura T."/>
            <person name="Hirayama H."/>
            <person name="Takami H."/>
            <person name="Oida H."/>
            <person name="Nishi S."/>
            <person name="Shimamura S."/>
            <person name="Suzuki Y."/>
            <person name="Inagaki F."/>
            <person name="Takai K."/>
            <person name="Nealson K.H."/>
            <person name="Horikoshi K."/>
        </authorList>
    </citation>
    <scope>NUCLEOTIDE SEQUENCE</scope>
</reference>
<dbReference type="SUPFAM" id="SSF143100">
    <property type="entry name" value="TTHA1013/TTHA0281-like"/>
    <property type="match status" value="1"/>
</dbReference>
<dbReference type="EMBL" id="AP011778">
    <property type="protein sequence ID" value="BAL57523.1"/>
    <property type="molecule type" value="Genomic_DNA"/>
</dbReference>
<proteinExistence type="predicted"/>
<dbReference type="InterPro" id="IPR035069">
    <property type="entry name" value="TTHA1013/TTHA0281-like"/>
</dbReference>
<dbReference type="Gene3D" id="3.30.160.250">
    <property type="match status" value="1"/>
</dbReference>
<accession>H5SMY7</accession>
<name>H5SMY7_9BACT</name>
<evidence type="ECO:0000313" key="1">
    <source>
        <dbReference type="EMBL" id="BAL57523.1"/>
    </source>
</evidence>